<evidence type="ECO:0000313" key="8">
    <source>
        <dbReference type="EMBL" id="RSH94245.1"/>
    </source>
</evidence>
<reference evidence="8 9" key="1">
    <citation type="submission" date="2018-11" db="EMBL/GenBank/DDBJ databases">
        <title>Genome sequence of Saitozyma podzolica DSM 27192.</title>
        <authorList>
            <person name="Aliyu H."/>
            <person name="Gorte O."/>
            <person name="Ochsenreither K."/>
        </authorList>
    </citation>
    <scope>NUCLEOTIDE SEQUENCE [LARGE SCALE GENOMIC DNA]</scope>
    <source>
        <strain evidence="8 9">DSM 27192</strain>
    </source>
</reference>
<dbReference type="EMBL" id="RSCD01000002">
    <property type="protein sequence ID" value="RSH94245.1"/>
    <property type="molecule type" value="Genomic_DNA"/>
</dbReference>
<keyword evidence="3" id="KW-0238">DNA-binding</keyword>
<evidence type="ECO:0000256" key="2">
    <source>
        <dbReference type="ARBA" id="ARBA00023015"/>
    </source>
</evidence>
<accession>A0A427YTD4</accession>
<keyword evidence="9" id="KW-1185">Reference proteome</keyword>
<dbReference type="GO" id="GO:0000976">
    <property type="term" value="F:transcription cis-regulatory region binding"/>
    <property type="evidence" value="ECO:0007669"/>
    <property type="project" value="TreeGrafter"/>
</dbReference>
<feature type="compositionally biased region" description="Low complexity" evidence="6">
    <location>
        <begin position="94"/>
        <end position="117"/>
    </location>
</feature>
<evidence type="ECO:0000256" key="5">
    <source>
        <dbReference type="ARBA" id="ARBA00023242"/>
    </source>
</evidence>
<evidence type="ECO:0000259" key="7">
    <source>
        <dbReference type="SMART" id="SM00906"/>
    </source>
</evidence>
<evidence type="ECO:0000256" key="4">
    <source>
        <dbReference type="ARBA" id="ARBA00023163"/>
    </source>
</evidence>
<name>A0A427YTD4_9TREE</name>
<gene>
    <name evidence="8" type="ORF">EHS25_004048</name>
</gene>
<keyword evidence="4" id="KW-0804">Transcription</keyword>
<feature type="compositionally biased region" description="Gly residues" evidence="6">
    <location>
        <begin position="601"/>
        <end position="611"/>
    </location>
</feature>
<dbReference type="STRING" id="1890683.A0A427YTD4"/>
<feature type="region of interest" description="Disordered" evidence="6">
    <location>
        <begin position="1"/>
        <end position="142"/>
    </location>
</feature>
<evidence type="ECO:0000256" key="6">
    <source>
        <dbReference type="SAM" id="MobiDB-lite"/>
    </source>
</evidence>
<dbReference type="GO" id="GO:0000981">
    <property type="term" value="F:DNA-binding transcription factor activity, RNA polymerase II-specific"/>
    <property type="evidence" value="ECO:0007669"/>
    <property type="project" value="TreeGrafter"/>
</dbReference>
<dbReference type="AlphaFoldDB" id="A0A427YTD4"/>
<dbReference type="CDD" id="cd12148">
    <property type="entry name" value="fungal_TF_MHR"/>
    <property type="match status" value="1"/>
</dbReference>
<dbReference type="Pfam" id="PF04082">
    <property type="entry name" value="Fungal_trans"/>
    <property type="match status" value="1"/>
</dbReference>
<feature type="region of interest" description="Disordered" evidence="6">
    <location>
        <begin position="161"/>
        <end position="180"/>
    </location>
</feature>
<evidence type="ECO:0000313" key="9">
    <source>
        <dbReference type="Proteomes" id="UP000279259"/>
    </source>
</evidence>
<evidence type="ECO:0000256" key="3">
    <source>
        <dbReference type="ARBA" id="ARBA00023125"/>
    </source>
</evidence>
<feature type="compositionally biased region" description="Polar residues" evidence="6">
    <location>
        <begin position="161"/>
        <end position="173"/>
    </location>
</feature>
<comment type="caution">
    <text evidence="8">The sequence shown here is derived from an EMBL/GenBank/DDBJ whole genome shotgun (WGS) entry which is preliminary data.</text>
</comment>
<dbReference type="SMART" id="SM00906">
    <property type="entry name" value="Fungal_trans"/>
    <property type="match status" value="1"/>
</dbReference>
<dbReference type="GO" id="GO:0006351">
    <property type="term" value="P:DNA-templated transcription"/>
    <property type="evidence" value="ECO:0007669"/>
    <property type="project" value="InterPro"/>
</dbReference>
<dbReference type="GO" id="GO:0005634">
    <property type="term" value="C:nucleus"/>
    <property type="evidence" value="ECO:0007669"/>
    <property type="project" value="UniProtKB-SubCell"/>
</dbReference>
<keyword evidence="5" id="KW-0539">Nucleus</keyword>
<dbReference type="OrthoDB" id="2528779at2759"/>
<evidence type="ECO:0000256" key="1">
    <source>
        <dbReference type="ARBA" id="ARBA00004123"/>
    </source>
</evidence>
<dbReference type="InterPro" id="IPR007219">
    <property type="entry name" value="XnlR_reg_dom"/>
</dbReference>
<feature type="compositionally biased region" description="Polar residues" evidence="6">
    <location>
        <begin position="33"/>
        <end position="48"/>
    </location>
</feature>
<dbReference type="InterPro" id="IPR051089">
    <property type="entry name" value="prtT"/>
</dbReference>
<dbReference type="PANTHER" id="PTHR31845:SF19">
    <property type="entry name" value="TRANSCRIPTION FACTOR DOMAIN-CONTAINING PROTEIN"/>
    <property type="match status" value="1"/>
</dbReference>
<feature type="domain" description="Xylanolytic transcriptional activator regulatory" evidence="7">
    <location>
        <begin position="339"/>
        <end position="415"/>
    </location>
</feature>
<feature type="region of interest" description="Disordered" evidence="6">
    <location>
        <begin position="566"/>
        <end position="611"/>
    </location>
</feature>
<dbReference type="Proteomes" id="UP000279259">
    <property type="component" value="Unassembled WGS sequence"/>
</dbReference>
<comment type="subcellular location">
    <subcellularLocation>
        <location evidence="1">Nucleus</location>
    </subcellularLocation>
</comment>
<organism evidence="8 9">
    <name type="scientific">Saitozyma podzolica</name>
    <dbReference type="NCBI Taxonomy" id="1890683"/>
    <lineage>
        <taxon>Eukaryota</taxon>
        <taxon>Fungi</taxon>
        <taxon>Dikarya</taxon>
        <taxon>Basidiomycota</taxon>
        <taxon>Agaricomycotina</taxon>
        <taxon>Tremellomycetes</taxon>
        <taxon>Tremellales</taxon>
        <taxon>Trimorphomycetaceae</taxon>
        <taxon>Saitozyma</taxon>
    </lineage>
</organism>
<sequence>MVEPKTPKTRGKAALSDTPVPDSHSRPRINNKLDPSTSQAGPGPSTHSQLAGAPPGPGLGQATEQAHPRSSFDYAVTNSHPIPTYAPAPGPGPGASASDHQPSQYQSQSQSQSASHIPPSPAFWASTRSQPGSLDAGAHTHPMGLTSPNINLLVQAHGQVSGQALADTPSTAAGKSESAADINMSVSDMLDPNERSVRFDTEPKTFFVPRPQPRHSQTSLLEQSNVLHSEHDDPVALRMLSVVEAQLLLEFFFDRLNPLIAVLDPKLHTMQYLRSTSTVLFTSLLAAASKFTRRDLYPPLLSHAQVILDRALASGGADIGMIQTLMVLTYYKSPTDTSAWRKIGLAIRMGYQFKWHLPRREVLPADELEARKILNSERTWMCLFCFDRALAWTFGLPTTIRLTEISDAEAWAREHVHFGPSVDMHLAASHELIKLKDHWYNFADSEFSAASYLETSIESMVAYSEAFLSKWYGGSEWESRRHDAIDRTTRVKLAFKHHLLFLPQLPQSAVAEAPFLLRRSSEAPFVFRRLSRCDDESSFRADVFHPRPTAGIRSQDRARRPMVNVGLHPRPPASGTGEPTAEHPPAGRVSRHGVDDRRSGRGGGERGVVGGSAGYGGLYDFGVDGIAAQERRGANDVLTLTAVPPVFDPTEIPHPHPPPTAATMPRARVRRVGGRRDGVRGAFPQADDLDDRQRVARRFEEELAEA</sequence>
<dbReference type="GO" id="GO:0008270">
    <property type="term" value="F:zinc ion binding"/>
    <property type="evidence" value="ECO:0007669"/>
    <property type="project" value="InterPro"/>
</dbReference>
<protein>
    <recommendedName>
        <fullName evidence="7">Xylanolytic transcriptional activator regulatory domain-containing protein</fullName>
    </recommendedName>
</protein>
<proteinExistence type="predicted"/>
<keyword evidence="2" id="KW-0805">Transcription regulation</keyword>
<dbReference type="PANTHER" id="PTHR31845">
    <property type="entry name" value="FINGER DOMAIN PROTEIN, PUTATIVE-RELATED"/>
    <property type="match status" value="1"/>
</dbReference>